<comment type="caution">
    <text evidence="1">The sequence shown here is derived from an EMBL/GenBank/DDBJ whole genome shotgun (WGS) entry which is preliminary data.</text>
</comment>
<reference evidence="2" key="1">
    <citation type="journal article" date="2023" name="Front. Plant Sci.">
        <title>Chromosomal-level genome assembly of Melastoma candidum provides insights into trichome evolution.</title>
        <authorList>
            <person name="Zhong Y."/>
            <person name="Wu W."/>
            <person name="Sun C."/>
            <person name="Zou P."/>
            <person name="Liu Y."/>
            <person name="Dai S."/>
            <person name="Zhou R."/>
        </authorList>
    </citation>
    <scope>NUCLEOTIDE SEQUENCE [LARGE SCALE GENOMIC DNA]</scope>
</reference>
<gene>
    <name evidence="1" type="ORF">MLD38_002998</name>
</gene>
<evidence type="ECO:0000313" key="2">
    <source>
        <dbReference type="Proteomes" id="UP001057402"/>
    </source>
</evidence>
<sequence>MEKHGQVIAVDNEVNGLSLNLGEHGFPVTESDAADWERSNGKKAMISGASTGRATCQVEECGADLSSAEDYHRRHKVCELHSKTSKALVGGALQRFCQQCSRHCECLLFLSRIPCLGFICSVPLHFLFFSITLSQFTISV</sequence>
<keyword evidence="2" id="KW-1185">Reference proteome</keyword>
<organism evidence="1 2">
    <name type="scientific">Melastoma candidum</name>
    <dbReference type="NCBI Taxonomy" id="119954"/>
    <lineage>
        <taxon>Eukaryota</taxon>
        <taxon>Viridiplantae</taxon>
        <taxon>Streptophyta</taxon>
        <taxon>Embryophyta</taxon>
        <taxon>Tracheophyta</taxon>
        <taxon>Spermatophyta</taxon>
        <taxon>Magnoliopsida</taxon>
        <taxon>eudicotyledons</taxon>
        <taxon>Gunneridae</taxon>
        <taxon>Pentapetalae</taxon>
        <taxon>rosids</taxon>
        <taxon>malvids</taxon>
        <taxon>Myrtales</taxon>
        <taxon>Melastomataceae</taxon>
        <taxon>Melastomatoideae</taxon>
        <taxon>Melastomateae</taxon>
        <taxon>Melastoma</taxon>
    </lineage>
</organism>
<evidence type="ECO:0000313" key="1">
    <source>
        <dbReference type="EMBL" id="KAI4384913.1"/>
    </source>
</evidence>
<name>A0ACB9S0U4_9MYRT</name>
<protein>
    <submittedName>
        <fullName evidence="1">Uncharacterized protein</fullName>
    </submittedName>
</protein>
<proteinExistence type="predicted"/>
<dbReference type="EMBL" id="CM042881">
    <property type="protein sequence ID" value="KAI4384913.1"/>
    <property type="molecule type" value="Genomic_DNA"/>
</dbReference>
<dbReference type="Proteomes" id="UP001057402">
    <property type="component" value="Chromosome 2"/>
</dbReference>
<accession>A0ACB9S0U4</accession>